<comment type="caution">
    <text evidence="1">The sequence shown here is derived from an EMBL/GenBank/DDBJ whole genome shotgun (WGS) entry which is preliminary data.</text>
</comment>
<evidence type="ECO:0000313" key="1">
    <source>
        <dbReference type="EMBL" id="TEB23180.1"/>
    </source>
</evidence>
<protein>
    <submittedName>
        <fullName evidence="1">Uncharacterized protein</fullName>
    </submittedName>
</protein>
<organism evidence="1 2">
    <name type="scientific">Coprinellus micaceus</name>
    <name type="common">Glistening ink-cap mushroom</name>
    <name type="synonym">Coprinus micaceus</name>
    <dbReference type="NCBI Taxonomy" id="71717"/>
    <lineage>
        <taxon>Eukaryota</taxon>
        <taxon>Fungi</taxon>
        <taxon>Dikarya</taxon>
        <taxon>Basidiomycota</taxon>
        <taxon>Agaricomycotina</taxon>
        <taxon>Agaricomycetes</taxon>
        <taxon>Agaricomycetidae</taxon>
        <taxon>Agaricales</taxon>
        <taxon>Agaricineae</taxon>
        <taxon>Psathyrellaceae</taxon>
        <taxon>Coprinellus</taxon>
    </lineage>
</organism>
<accession>A0A4Y7SMT4</accession>
<sequence length="176" mass="19635">MGSERPPRLIAMNGIIYPKLFTHTPTVSWYESQRRQFFKRVVPKVVHPPRSSPIPPVQPTNADGSSRMAESHIITLLKGEFSESGFGFGTGAALTSVLIQDQKSTKPSLERMITRVSFTSRMNIVGPLKQVLNIPSASSICPAFNEDSVQRQRETSSPRKPEFASPDYLFLFRSVP</sequence>
<dbReference type="Proteomes" id="UP000298030">
    <property type="component" value="Unassembled WGS sequence"/>
</dbReference>
<proteinExistence type="predicted"/>
<gene>
    <name evidence="1" type="ORF">FA13DRAFT_1916974</name>
</gene>
<keyword evidence="2" id="KW-1185">Reference proteome</keyword>
<evidence type="ECO:0000313" key="2">
    <source>
        <dbReference type="Proteomes" id="UP000298030"/>
    </source>
</evidence>
<dbReference type="AlphaFoldDB" id="A0A4Y7SMT4"/>
<name>A0A4Y7SMT4_COPMI</name>
<reference evidence="1 2" key="1">
    <citation type="journal article" date="2019" name="Nat. Ecol. Evol.">
        <title>Megaphylogeny resolves global patterns of mushroom evolution.</title>
        <authorList>
            <person name="Varga T."/>
            <person name="Krizsan K."/>
            <person name="Foldi C."/>
            <person name="Dima B."/>
            <person name="Sanchez-Garcia M."/>
            <person name="Sanchez-Ramirez S."/>
            <person name="Szollosi G.J."/>
            <person name="Szarkandi J.G."/>
            <person name="Papp V."/>
            <person name="Albert L."/>
            <person name="Andreopoulos W."/>
            <person name="Angelini C."/>
            <person name="Antonin V."/>
            <person name="Barry K.W."/>
            <person name="Bougher N.L."/>
            <person name="Buchanan P."/>
            <person name="Buyck B."/>
            <person name="Bense V."/>
            <person name="Catcheside P."/>
            <person name="Chovatia M."/>
            <person name="Cooper J."/>
            <person name="Damon W."/>
            <person name="Desjardin D."/>
            <person name="Finy P."/>
            <person name="Geml J."/>
            <person name="Haridas S."/>
            <person name="Hughes K."/>
            <person name="Justo A."/>
            <person name="Karasinski D."/>
            <person name="Kautmanova I."/>
            <person name="Kiss B."/>
            <person name="Kocsube S."/>
            <person name="Kotiranta H."/>
            <person name="LaButti K.M."/>
            <person name="Lechner B.E."/>
            <person name="Liimatainen K."/>
            <person name="Lipzen A."/>
            <person name="Lukacs Z."/>
            <person name="Mihaltcheva S."/>
            <person name="Morgado L.N."/>
            <person name="Niskanen T."/>
            <person name="Noordeloos M.E."/>
            <person name="Ohm R.A."/>
            <person name="Ortiz-Santana B."/>
            <person name="Ovrebo C."/>
            <person name="Racz N."/>
            <person name="Riley R."/>
            <person name="Savchenko A."/>
            <person name="Shiryaev A."/>
            <person name="Soop K."/>
            <person name="Spirin V."/>
            <person name="Szebenyi C."/>
            <person name="Tomsovsky M."/>
            <person name="Tulloss R.E."/>
            <person name="Uehling J."/>
            <person name="Grigoriev I.V."/>
            <person name="Vagvolgyi C."/>
            <person name="Papp T."/>
            <person name="Martin F.M."/>
            <person name="Miettinen O."/>
            <person name="Hibbett D.S."/>
            <person name="Nagy L.G."/>
        </authorList>
    </citation>
    <scope>NUCLEOTIDE SEQUENCE [LARGE SCALE GENOMIC DNA]</scope>
    <source>
        <strain evidence="1 2">FP101781</strain>
    </source>
</reference>
<dbReference type="EMBL" id="QPFP01000081">
    <property type="protein sequence ID" value="TEB23180.1"/>
    <property type="molecule type" value="Genomic_DNA"/>
</dbReference>